<keyword evidence="7 9" id="KW-0472">Membrane</keyword>
<feature type="compositionally biased region" description="Polar residues" evidence="8">
    <location>
        <begin position="117"/>
        <end position="126"/>
    </location>
</feature>
<organism evidence="10">
    <name type="scientific">Chaetoceros debilis</name>
    <dbReference type="NCBI Taxonomy" id="122233"/>
    <lineage>
        <taxon>Eukaryota</taxon>
        <taxon>Sar</taxon>
        <taxon>Stramenopiles</taxon>
        <taxon>Ochrophyta</taxon>
        <taxon>Bacillariophyta</taxon>
        <taxon>Coscinodiscophyceae</taxon>
        <taxon>Chaetocerotophycidae</taxon>
        <taxon>Chaetocerotales</taxon>
        <taxon>Chaetocerotaceae</taxon>
        <taxon>Chaetoceros</taxon>
    </lineage>
</organism>
<evidence type="ECO:0000256" key="4">
    <source>
        <dbReference type="ARBA" id="ARBA00022679"/>
    </source>
</evidence>
<name>A0A7S3PYQ7_9STRA</name>
<evidence type="ECO:0000256" key="6">
    <source>
        <dbReference type="ARBA" id="ARBA00022989"/>
    </source>
</evidence>
<comment type="similarity">
    <text evidence="2">Belongs to the glycosyltransferase 92 family.</text>
</comment>
<protein>
    <recommendedName>
        <fullName evidence="11">Glycosyltransferase family 92 protein</fullName>
    </recommendedName>
</protein>
<dbReference type="GO" id="GO:0016020">
    <property type="term" value="C:membrane"/>
    <property type="evidence" value="ECO:0007669"/>
    <property type="project" value="UniProtKB-SubCell"/>
</dbReference>
<dbReference type="EMBL" id="HBIO01006426">
    <property type="protein sequence ID" value="CAE0459859.1"/>
    <property type="molecule type" value="Transcribed_RNA"/>
</dbReference>
<dbReference type="PANTHER" id="PTHR21461">
    <property type="entry name" value="GLYCOSYLTRANSFERASE FAMILY 92 PROTEIN"/>
    <property type="match status" value="1"/>
</dbReference>
<evidence type="ECO:0008006" key="11">
    <source>
        <dbReference type="Google" id="ProtNLM"/>
    </source>
</evidence>
<sequence>MAFLSSRSRRPGVSRSATSSRGTRSSTLSPIRVVLLIVVASCLFFYFAAAVIISRKASASVDVIGTTGGATAAVVEQHNTGSHEQKIKNEFIRGSQKEEKEEEVDIPVIQSPKVESGSDTTTTMTKEQSRHEHSSVGKTEARIASPTEYKLSAFIEPINQEHWKVKPLPARMTTSVDLKKMDFENVNSCSRLPEQWPTSEEDSPTNKDPFLPWIHDVFPSADGKYIQFIAQNKRRCQTGKLMGEVKKFMQPNVALFQHVPVKRIKADNDGDNNDGDDESSSTQYRLASHEEADSDGVETRFICRFKPSMKETLSVHNLNYDYHTMRKQYRATFTEEGFDNHMIWSSQLIFKCPVPESLQESIRLGKTVVNDYATQFVDLIPIRTPPRYGKPTEYLPPRLFKDDNTWKPDEEWGKSHILPSIENSGRWENIPICKPSLMQYPDEAVIEDLVKHDAEMAELAQKNEKKNKLIACTWTSSSFKTRGGRTEVSDGDTRLLQWLEFNKMVGVDHVYIYDNSGAFSDTASLKPITDRFPDFVTRINWPAKVCNNNKGNGDNKGERSSQYAATMDCHLRFGAHSDWLASYDTDEYMTPVGEYNDLKQLLTQKEKEDIKVLNWKSKRSRPRHQYFDRALSDGCNNRKACFNPALPKDKTFLEVYNCNIEKPERKNTMPAEKAIYRTDYVILFFVHYATITTRSQMGKPETEAKGRRFITRYRPQTHSKFTNEETEGTMLHSKAVVQNETYQWMNTGKVGIEWPRGKDSATDEDFKVQVDGERYTPNCFPVEKIDDYWVPKLEEALQISKS</sequence>
<dbReference type="AlphaFoldDB" id="A0A7S3PYQ7"/>
<dbReference type="InterPro" id="IPR008166">
    <property type="entry name" value="Glyco_transf_92"/>
</dbReference>
<keyword evidence="4" id="KW-0808">Transferase</keyword>
<feature type="compositionally biased region" description="Low complexity" evidence="8">
    <location>
        <begin position="13"/>
        <end position="24"/>
    </location>
</feature>
<feature type="region of interest" description="Disordered" evidence="8">
    <location>
        <begin position="264"/>
        <end position="292"/>
    </location>
</feature>
<dbReference type="GO" id="GO:0016757">
    <property type="term" value="F:glycosyltransferase activity"/>
    <property type="evidence" value="ECO:0007669"/>
    <property type="project" value="UniProtKB-KW"/>
</dbReference>
<evidence type="ECO:0000256" key="9">
    <source>
        <dbReference type="SAM" id="Phobius"/>
    </source>
</evidence>
<keyword evidence="5 9" id="KW-0812">Transmembrane</keyword>
<evidence type="ECO:0000313" key="10">
    <source>
        <dbReference type="EMBL" id="CAE0459859.1"/>
    </source>
</evidence>
<proteinExistence type="inferred from homology"/>
<evidence type="ECO:0000256" key="1">
    <source>
        <dbReference type="ARBA" id="ARBA00004167"/>
    </source>
</evidence>
<accession>A0A7S3PYQ7</accession>
<feature type="compositionally biased region" description="Acidic residues" evidence="8">
    <location>
        <begin position="269"/>
        <end position="279"/>
    </location>
</feature>
<feature type="region of interest" description="Disordered" evidence="8">
    <location>
        <begin position="1"/>
        <end position="24"/>
    </location>
</feature>
<feature type="region of interest" description="Disordered" evidence="8">
    <location>
        <begin position="113"/>
        <end position="142"/>
    </location>
</feature>
<evidence type="ECO:0000256" key="8">
    <source>
        <dbReference type="SAM" id="MobiDB-lite"/>
    </source>
</evidence>
<keyword evidence="6 9" id="KW-1133">Transmembrane helix</keyword>
<keyword evidence="3" id="KW-0328">Glycosyltransferase</keyword>
<feature type="compositionally biased region" description="Basic and acidic residues" evidence="8">
    <location>
        <begin position="127"/>
        <end position="141"/>
    </location>
</feature>
<feature type="transmembrane region" description="Helical" evidence="9">
    <location>
        <begin position="33"/>
        <end position="53"/>
    </location>
</feature>
<comment type="subcellular location">
    <subcellularLocation>
        <location evidence="1">Membrane</location>
        <topology evidence="1">Single-pass membrane protein</topology>
    </subcellularLocation>
</comment>
<evidence type="ECO:0000256" key="2">
    <source>
        <dbReference type="ARBA" id="ARBA00007647"/>
    </source>
</evidence>
<dbReference type="PANTHER" id="PTHR21461:SF69">
    <property type="entry name" value="GLYCOSYLTRANSFERASE FAMILY 92 PROTEIN"/>
    <property type="match status" value="1"/>
</dbReference>
<reference evidence="10" key="1">
    <citation type="submission" date="2021-01" db="EMBL/GenBank/DDBJ databases">
        <authorList>
            <person name="Corre E."/>
            <person name="Pelletier E."/>
            <person name="Niang G."/>
            <person name="Scheremetjew M."/>
            <person name="Finn R."/>
            <person name="Kale V."/>
            <person name="Holt S."/>
            <person name="Cochrane G."/>
            <person name="Meng A."/>
            <person name="Brown T."/>
            <person name="Cohen L."/>
        </authorList>
    </citation>
    <scope>NUCLEOTIDE SEQUENCE</scope>
    <source>
        <strain evidence="10">MM31A-1</strain>
    </source>
</reference>
<evidence type="ECO:0000256" key="3">
    <source>
        <dbReference type="ARBA" id="ARBA00022676"/>
    </source>
</evidence>
<evidence type="ECO:0000256" key="5">
    <source>
        <dbReference type="ARBA" id="ARBA00022692"/>
    </source>
</evidence>
<evidence type="ECO:0000256" key="7">
    <source>
        <dbReference type="ARBA" id="ARBA00023136"/>
    </source>
</evidence>
<dbReference type="GO" id="GO:0005737">
    <property type="term" value="C:cytoplasm"/>
    <property type="evidence" value="ECO:0007669"/>
    <property type="project" value="TreeGrafter"/>
</dbReference>
<gene>
    <name evidence="10" type="ORF">CDEB00056_LOCUS4700</name>
</gene>
<dbReference type="Pfam" id="PF01697">
    <property type="entry name" value="Glyco_transf_92"/>
    <property type="match status" value="1"/>
</dbReference>